<dbReference type="GO" id="GO:0006099">
    <property type="term" value="P:tricarboxylic acid cycle"/>
    <property type="evidence" value="ECO:0007669"/>
    <property type="project" value="TreeGrafter"/>
</dbReference>
<organism evidence="3 4">
    <name type="scientific">Ophiostoma piceae (strain UAMH 11346)</name>
    <name type="common">Sap stain fungus</name>
    <dbReference type="NCBI Taxonomy" id="1262450"/>
    <lineage>
        <taxon>Eukaryota</taxon>
        <taxon>Fungi</taxon>
        <taxon>Dikarya</taxon>
        <taxon>Ascomycota</taxon>
        <taxon>Pezizomycotina</taxon>
        <taxon>Sordariomycetes</taxon>
        <taxon>Sordariomycetidae</taxon>
        <taxon>Ophiostomatales</taxon>
        <taxon>Ophiostomataceae</taxon>
        <taxon>Ophiostoma</taxon>
    </lineage>
</organism>
<dbReference type="Gene3D" id="3.30.470.20">
    <property type="entry name" value="ATP-grasp fold, B domain"/>
    <property type="match status" value="1"/>
</dbReference>
<name>S3D4Z2_OPHP1</name>
<dbReference type="Pfam" id="PF00549">
    <property type="entry name" value="Ligase_CoA"/>
    <property type="match status" value="2"/>
</dbReference>
<evidence type="ECO:0000313" key="3">
    <source>
        <dbReference type="EMBL" id="EPE08480.1"/>
    </source>
</evidence>
<dbReference type="InterPro" id="IPR036291">
    <property type="entry name" value="NAD(P)-bd_dom_sf"/>
</dbReference>
<dbReference type="FunFam" id="3.40.50.720:FF:000340">
    <property type="entry name" value="Succinyl-CoA synthetase subunit alpha"/>
    <property type="match status" value="1"/>
</dbReference>
<dbReference type="eggNOG" id="KOG2799">
    <property type="taxonomic scope" value="Eukaryota"/>
</dbReference>
<dbReference type="GO" id="GO:0005739">
    <property type="term" value="C:mitochondrion"/>
    <property type="evidence" value="ECO:0007669"/>
    <property type="project" value="TreeGrafter"/>
</dbReference>
<dbReference type="GO" id="GO:0009361">
    <property type="term" value="C:succinate-CoA ligase complex (ADP-forming)"/>
    <property type="evidence" value="ECO:0007669"/>
    <property type="project" value="TreeGrafter"/>
</dbReference>
<reference evidence="3 4" key="1">
    <citation type="journal article" date="2013" name="BMC Genomics">
        <title>The genome and transcriptome of the pine saprophyte Ophiostoma piceae, and a comparison with the bark beetle-associated pine pathogen Grosmannia clavigera.</title>
        <authorList>
            <person name="Haridas S."/>
            <person name="Wang Y."/>
            <person name="Lim L."/>
            <person name="Massoumi Alamouti S."/>
            <person name="Jackman S."/>
            <person name="Docking R."/>
            <person name="Robertson G."/>
            <person name="Birol I."/>
            <person name="Bohlmann J."/>
            <person name="Breuil C."/>
        </authorList>
    </citation>
    <scope>NUCLEOTIDE SEQUENCE [LARGE SCALE GENOMIC DNA]</scope>
    <source>
        <strain evidence="3 4">UAMH 11346</strain>
    </source>
</reference>
<dbReference type="VEuPathDB" id="FungiDB:F503_01263"/>
<proteinExistence type="predicted"/>
<dbReference type="SUPFAM" id="SSF51735">
    <property type="entry name" value="NAD(P)-binding Rossmann-fold domains"/>
    <property type="match status" value="1"/>
</dbReference>
<dbReference type="Pfam" id="PF02629">
    <property type="entry name" value="CoA_binding"/>
    <property type="match status" value="1"/>
</dbReference>
<accession>S3D4Z2</accession>
<dbReference type="InterPro" id="IPR016102">
    <property type="entry name" value="Succinyl-CoA_synth-like"/>
</dbReference>
<dbReference type="PANTHER" id="PTHR11117">
    <property type="entry name" value="SUCCINYL-COA LIGASE SUBUNIT ALPHA"/>
    <property type="match status" value="1"/>
</dbReference>
<dbReference type="InterPro" id="IPR003781">
    <property type="entry name" value="CoA-bd"/>
</dbReference>
<dbReference type="FunFam" id="3.40.50.261:FF:000001">
    <property type="entry name" value="Succinate--CoA ligase [ADP-forming] subunit beta"/>
    <property type="match status" value="1"/>
</dbReference>
<dbReference type="PRINTS" id="PR01798">
    <property type="entry name" value="SCOASYNTHASE"/>
</dbReference>
<dbReference type="SMART" id="SM00881">
    <property type="entry name" value="CoA_binding"/>
    <property type="match status" value="1"/>
</dbReference>
<feature type="domain" description="CoA-binding" evidence="2">
    <location>
        <begin position="67"/>
        <end position="162"/>
    </location>
</feature>
<dbReference type="STRING" id="1262450.S3D4Z2"/>
<evidence type="ECO:0000256" key="1">
    <source>
        <dbReference type="SAM" id="MobiDB-lite"/>
    </source>
</evidence>
<dbReference type="GO" id="GO:0004776">
    <property type="term" value="F:succinate-CoA ligase (GDP-forming) activity"/>
    <property type="evidence" value="ECO:0007669"/>
    <property type="project" value="TreeGrafter"/>
</dbReference>
<keyword evidence="4" id="KW-1185">Reference proteome</keyword>
<dbReference type="Proteomes" id="UP000016923">
    <property type="component" value="Unassembled WGS sequence"/>
</dbReference>
<sequence length="754" mass="79907">MLLHARNQLLRSQRSVQPCSLWQRLPQIHRPASSRLFASSGRRSSSPTPSPSYLSPSPNKSTLKNLLIGPHTRVIFQGFTGRQASANARESLAWGTNIVGGVTPGRSGEHLGLPLLPSVRAAMETLKPDATGIYVPAAVAPAAIEEAIEAGVPLVVAVAEHIPLHAMLRIHSMLRTQSVTRLVGANSPGIISATGRCRIGFQPLPCFNPGDDGPGASPAAYRIGIAARSGTLSYEAVASTSRAGLSQTLCIGVGGDIVAGTDLREGLAVLADHHPETDAIALIGEIGGDSEMEAAAWIHAYHKRTPENERKPIVALVGGTHAVPGHIMGHAGAFTLPGEPTPQEKIAALERVGATVIDHPEKFGQALRARLDAKFGNTPSTSTGSLFGQPGATQRRGMHTYTIGRRPSLHQTMYSVPSQQRRHLNLGQEVSFDLLRKQSVNAAPYSGLGTQHYLAISIDRSAKSPCVLASPDLRGPASEPIASLAGERLRRFPFDYRKGVDGLLVSRVASHLKLDQSSPATTESLRKLLRALYATFVEQEAFLIETSVVARLSDIKVVQARMGIDDVAFGQRRDAGDREAIKIADNVATAATNVDPLEVQAKTGGIVYVTLENEGASPTEACIGTLVNGAGLAMNTVDALSGLGGRPANFLDTGGKATSETVKLCFQVLLQDPRVRVIFVNVFGGLTLGDMIARGVLLAFKEVKVTVPVVVRIRGTNEAEGQAIIQDSGLEGVYAYDGFQEAAAKAIELMRSAE</sequence>
<dbReference type="OrthoDB" id="1664372at2759"/>
<gene>
    <name evidence="3" type="ORF">F503_01263</name>
</gene>
<dbReference type="Gene3D" id="3.40.50.261">
    <property type="entry name" value="Succinyl-CoA synthetase domains"/>
    <property type="match status" value="2"/>
</dbReference>
<feature type="region of interest" description="Disordered" evidence="1">
    <location>
        <begin position="33"/>
        <end position="61"/>
    </location>
</feature>
<evidence type="ECO:0000313" key="4">
    <source>
        <dbReference type="Proteomes" id="UP000016923"/>
    </source>
</evidence>
<dbReference type="EMBL" id="KE148149">
    <property type="protein sequence ID" value="EPE08480.1"/>
    <property type="molecule type" value="Genomic_DNA"/>
</dbReference>
<dbReference type="Gene3D" id="3.40.50.720">
    <property type="entry name" value="NAD(P)-binding Rossmann-like Domain"/>
    <property type="match status" value="1"/>
</dbReference>
<dbReference type="PANTHER" id="PTHR11117:SF6">
    <property type="entry name" value="SYNTHETASE SUBUNIT ALPHA, PUTATIVE (AFU_ORTHOLOGUE AFUA_1G10830)-RELATED"/>
    <property type="match status" value="1"/>
</dbReference>
<dbReference type="HOGENOM" id="CLU_015460_0_0_1"/>
<dbReference type="SUPFAM" id="SSF52210">
    <property type="entry name" value="Succinyl-CoA synthetase domains"/>
    <property type="match status" value="2"/>
</dbReference>
<evidence type="ECO:0000259" key="2">
    <source>
        <dbReference type="SMART" id="SM00881"/>
    </source>
</evidence>
<dbReference type="InterPro" id="IPR005811">
    <property type="entry name" value="SUCC_ACL_C"/>
</dbReference>
<dbReference type="eggNOG" id="KOG1255">
    <property type="taxonomic scope" value="Eukaryota"/>
</dbReference>
<dbReference type="AlphaFoldDB" id="S3D4Z2"/>
<dbReference type="OMA" id="HTRVIFQ"/>
<protein>
    <submittedName>
        <fullName evidence="3">Succinyl-synthetase subunit</fullName>
    </submittedName>
</protein>
<dbReference type="GO" id="GO:0004775">
    <property type="term" value="F:succinate-CoA ligase (ADP-forming) activity"/>
    <property type="evidence" value="ECO:0007669"/>
    <property type="project" value="TreeGrafter"/>
</dbReference>